<organism evidence="2 3">
    <name type="scientific">Dyadobacter linearis</name>
    <dbReference type="NCBI Taxonomy" id="2823330"/>
    <lineage>
        <taxon>Bacteria</taxon>
        <taxon>Pseudomonadati</taxon>
        <taxon>Bacteroidota</taxon>
        <taxon>Cytophagia</taxon>
        <taxon>Cytophagales</taxon>
        <taxon>Spirosomataceae</taxon>
        <taxon>Dyadobacter</taxon>
    </lineage>
</organism>
<feature type="domain" description="DUF5703" evidence="1">
    <location>
        <begin position="40"/>
        <end position="324"/>
    </location>
</feature>
<dbReference type="Proteomes" id="UP000679725">
    <property type="component" value="Unassembled WGS sequence"/>
</dbReference>
<reference evidence="2 3" key="1">
    <citation type="submission" date="2021-04" db="EMBL/GenBank/DDBJ databases">
        <authorList>
            <person name="Rodrigo-Torres L."/>
            <person name="Arahal R. D."/>
            <person name="Lucena T."/>
        </authorList>
    </citation>
    <scope>NUCLEOTIDE SEQUENCE [LARGE SCALE GENOMIC DNA]</scope>
    <source>
        <strain evidence="2 3">CECT 9623</strain>
    </source>
</reference>
<evidence type="ECO:0000313" key="2">
    <source>
        <dbReference type="EMBL" id="CAG5068959.1"/>
    </source>
</evidence>
<dbReference type="Pfam" id="PF18961">
    <property type="entry name" value="DUF5703_N"/>
    <property type="match status" value="1"/>
</dbReference>
<dbReference type="Gene3D" id="1.50.10.10">
    <property type="match status" value="1"/>
</dbReference>
<evidence type="ECO:0000259" key="1">
    <source>
        <dbReference type="Pfam" id="PF18961"/>
    </source>
</evidence>
<protein>
    <recommendedName>
        <fullName evidence="1">DUF5703 domain-containing protein</fullName>
    </recommendedName>
</protein>
<sequence length="772" mass="88747">MLTYMGQFRFGETIIKSLLLSIICSNALAQSSEIDRYNVIWTTQSKNSGESMPCGGGDIGLNVWVENGDVLFYMARSGTFDENNQMLKPGRMRLRLSPNPFTANDFKQELRLSEGSVRISAGGTVLDIWVDVFRPVIHVAIKSAQPTQLNAFYESWRIDDHVVTGTELRANSYKAPQTFEVKTLKDEVAFQGNEILFYHKNRADQENIFDFTVRKEQMEAVKDQLFNPVKNNTFGGIVRGRNLRAAGNAEGVYASSKFRAWKLESMKNARSHEIEIGLHVAQSETLVEWKAGLAAVFRDADLNKKTALVKTQAWWKQFWDRSYITIEGKDNTISRNYQLFRYQLACNAFGKWPTKFNGGLFAFDPEYVDKKYSYSPDFLLWGGGTFTAQNQRLVYFPMCKNGDFDLLKPQFDFYLNNLRNAELRSEHYWKHKGASFTEQIENFGLPNVTEYGMKRPAGYDPGMEHNAWLEYQWETVFEFCLMMLETERYEGRDISAYIPFIESCLTFYDEHYQMLARQRGAKTLDENGHYILYPTTAAETFKMTYNSTTVISALKVILERLLALPEKYLEKPQREQWSTMLKKVPPIPFAEFEGHKTLAPALAWARVQNSETPQLYPVFPWGIYGVGKPGLEIAINTYKYDPHAVKFRSHVGWRQYSIFAARLGLTEEAAALTREKFKDSNHRFPTFWGPGFDWTPDHNWGGSAMIGLQEMLLQTDDRKLFLLPAWPKEWNGKFKLHAPYQTILEGDIKDGKVENLKVTPASRAADVTILPL</sequence>
<dbReference type="EMBL" id="CAJRAU010000002">
    <property type="protein sequence ID" value="CAG5068959.1"/>
    <property type="molecule type" value="Genomic_DNA"/>
</dbReference>
<dbReference type="InterPro" id="IPR043757">
    <property type="entry name" value="DUF5703_N"/>
</dbReference>
<accession>A0ABM8UN71</accession>
<name>A0ABM8UN71_9BACT</name>
<evidence type="ECO:0000313" key="3">
    <source>
        <dbReference type="Proteomes" id="UP000679725"/>
    </source>
</evidence>
<comment type="caution">
    <text evidence="2">The sequence shown here is derived from an EMBL/GenBank/DDBJ whole genome shotgun (WGS) entry which is preliminary data.</text>
</comment>
<dbReference type="InterPro" id="IPR008928">
    <property type="entry name" value="6-hairpin_glycosidase_sf"/>
</dbReference>
<keyword evidence="3" id="KW-1185">Reference proteome</keyword>
<dbReference type="RefSeq" id="WP_229254588.1">
    <property type="nucleotide sequence ID" value="NZ_CAJRAU010000002.1"/>
</dbReference>
<dbReference type="SUPFAM" id="SSF48208">
    <property type="entry name" value="Six-hairpin glycosidases"/>
    <property type="match status" value="1"/>
</dbReference>
<proteinExistence type="predicted"/>
<gene>
    <name evidence="2" type="ORF">DYBT9623_01692</name>
</gene>
<dbReference type="InterPro" id="IPR012341">
    <property type="entry name" value="6hp_glycosidase-like_sf"/>
</dbReference>